<feature type="transmembrane region" description="Helical" evidence="1">
    <location>
        <begin position="753"/>
        <end position="780"/>
    </location>
</feature>
<feature type="transmembrane region" description="Helical" evidence="1">
    <location>
        <begin position="674"/>
        <end position="694"/>
    </location>
</feature>
<name>A0AAD1XVZ8_EUPCR</name>
<keyword evidence="1" id="KW-0812">Transmembrane</keyword>
<feature type="transmembrane region" description="Helical" evidence="1">
    <location>
        <begin position="573"/>
        <end position="599"/>
    </location>
</feature>
<reference evidence="2" key="1">
    <citation type="submission" date="2023-07" db="EMBL/GenBank/DDBJ databases">
        <authorList>
            <consortium name="AG Swart"/>
            <person name="Singh M."/>
            <person name="Singh A."/>
            <person name="Seah K."/>
            <person name="Emmerich C."/>
        </authorList>
    </citation>
    <scope>NUCLEOTIDE SEQUENCE</scope>
    <source>
        <strain evidence="2">DP1</strain>
    </source>
</reference>
<dbReference type="InterPro" id="IPR009030">
    <property type="entry name" value="Growth_fac_rcpt_cys_sf"/>
</dbReference>
<keyword evidence="1" id="KW-0472">Membrane</keyword>
<keyword evidence="3" id="KW-1185">Reference proteome</keyword>
<keyword evidence="1" id="KW-1133">Transmembrane helix</keyword>
<feature type="transmembrane region" description="Helical" evidence="1">
    <location>
        <begin position="912"/>
        <end position="936"/>
    </location>
</feature>
<organism evidence="2 3">
    <name type="scientific">Euplotes crassus</name>
    <dbReference type="NCBI Taxonomy" id="5936"/>
    <lineage>
        <taxon>Eukaryota</taxon>
        <taxon>Sar</taxon>
        <taxon>Alveolata</taxon>
        <taxon>Ciliophora</taxon>
        <taxon>Intramacronucleata</taxon>
        <taxon>Spirotrichea</taxon>
        <taxon>Hypotrichia</taxon>
        <taxon>Euplotida</taxon>
        <taxon>Euplotidae</taxon>
        <taxon>Moneuplotes</taxon>
    </lineage>
</organism>
<sequence>MLALLLFLCAIVTAKVCEQSLQQNIPGKTSISLGTISYSFPIEVLTHPSKEELFFFIQFDSAEFSPYYSEIFKTDFDMNVIKAQGYGNDISNGSPAISDNGEYIYFHFQGNNKTVEISSMDLSVTDVIEISSFDKTGQHGIVTSGGSFSTSQNVYLLGRYTPGHEEAVCKWTRTATTVDCFDNGNTNKIYLTSIGGDTVFIATMMSGLNDLYFISANLANPPTYNWSKVISCSGSCGVESVRSVLSKDGQYIYNLNEFSGSMLYYTFETSTGNSICLGLESTSITTRVQDLNEINGYVVAIFSETVSTGSVISIIDPLACSVYKEYGNSSTIILAAESITTNNHEQAVLFGKESSVVQLIRSQVQDFDRFPSLISQSSSFTSVATNNIVGDAGTITPLSRTIRSTSSIGSVSLSSSSLTMASTGLTYITALWNEDYVERYLFDSKVNLTFTWACSHSSSSTIIVFDLHSLDSETVPSWVYLDAQNEILTLNKTPNVSQNTLYKFALSIDDGSVSAQKKFYITVQQCGVANCKSCQIEDPNKCSECNVGYELSNSQDTCIGADAKAEAIIGKTIIGISIILGVLLSIASISSPVGMFSLINQFQMYILLPLIPPYFPSKVFQFILGADFSLISLDFIPIEDIPLVKEIQDLVDYPQEDFYLGEVGLTSSSSIVNYLPMMMFLLVIGGFHLLILVFQTSLQDKDEENKCRIIISKIFKYMTFSFYIRLFMENSLFQFMSTAHEFKVFKFDSTVALVSLVFCFVFALCMSVFIVLIMLLSYVYSLKNMHSEFPSHWMTAELYSGIKAKKWPKANSLCFVVIRLLSVIILIGFQNTDLECSDGQVDGINFVYYIKLSLFLTLHIASVAFLILVRPYDSAVNNFVESLSQINFISAVTILIFMKFEQDWSTNKESMFIEMLLLSPILGICINLTSLVLLLCKKCRARRRKKLQKLAPKVKASRTFNQRENSVCQHSKIKIMEEHKGK</sequence>
<evidence type="ECO:0000313" key="3">
    <source>
        <dbReference type="Proteomes" id="UP001295684"/>
    </source>
</evidence>
<feature type="transmembrane region" description="Helical" evidence="1">
    <location>
        <begin position="880"/>
        <end position="900"/>
    </location>
</feature>
<dbReference type="SUPFAM" id="SSF57184">
    <property type="entry name" value="Growth factor receptor domain"/>
    <property type="match status" value="1"/>
</dbReference>
<evidence type="ECO:0000313" key="2">
    <source>
        <dbReference type="EMBL" id="CAI2379904.1"/>
    </source>
</evidence>
<comment type="caution">
    <text evidence="2">The sequence shown here is derived from an EMBL/GenBank/DDBJ whole genome shotgun (WGS) entry which is preliminary data.</text>
</comment>
<dbReference type="EMBL" id="CAMPGE010021784">
    <property type="protein sequence ID" value="CAI2379904.1"/>
    <property type="molecule type" value="Genomic_DNA"/>
</dbReference>
<accession>A0AAD1XVZ8</accession>
<protein>
    <submittedName>
        <fullName evidence="2">Uncharacterized protein</fullName>
    </submittedName>
</protein>
<dbReference type="AlphaFoldDB" id="A0AAD1XVZ8"/>
<feature type="transmembrane region" description="Helical" evidence="1">
    <location>
        <begin position="810"/>
        <end position="829"/>
    </location>
</feature>
<proteinExistence type="predicted"/>
<gene>
    <name evidence="2" type="ORF">ECRASSUSDP1_LOCUS21325</name>
</gene>
<dbReference type="Proteomes" id="UP001295684">
    <property type="component" value="Unassembled WGS sequence"/>
</dbReference>
<feature type="transmembrane region" description="Helical" evidence="1">
    <location>
        <begin position="714"/>
        <end position="733"/>
    </location>
</feature>
<feature type="transmembrane region" description="Helical" evidence="1">
    <location>
        <begin position="849"/>
        <end position="868"/>
    </location>
</feature>
<evidence type="ECO:0000256" key="1">
    <source>
        <dbReference type="SAM" id="Phobius"/>
    </source>
</evidence>